<feature type="transmembrane region" description="Helical" evidence="7">
    <location>
        <begin position="116"/>
        <end position="134"/>
    </location>
</feature>
<organism evidence="9 10">
    <name type="scientific">Parasediminibacterium paludis</name>
    <dbReference type="NCBI Taxonomy" id="908966"/>
    <lineage>
        <taxon>Bacteria</taxon>
        <taxon>Pseudomonadati</taxon>
        <taxon>Bacteroidota</taxon>
        <taxon>Chitinophagia</taxon>
        <taxon>Chitinophagales</taxon>
        <taxon>Chitinophagaceae</taxon>
        <taxon>Parasediminibacterium</taxon>
    </lineage>
</organism>
<dbReference type="Proteomes" id="UP001595906">
    <property type="component" value="Unassembled WGS sequence"/>
</dbReference>
<keyword evidence="10" id="KW-1185">Reference proteome</keyword>
<dbReference type="InterPro" id="IPR036259">
    <property type="entry name" value="MFS_trans_sf"/>
</dbReference>
<comment type="subcellular location">
    <subcellularLocation>
        <location evidence="1">Cell membrane</location>
        <topology evidence="1">Multi-pass membrane protein</topology>
    </subcellularLocation>
</comment>
<keyword evidence="4 7" id="KW-0812">Transmembrane</keyword>
<proteinExistence type="predicted"/>
<protein>
    <submittedName>
        <fullName evidence="9">MFS transporter</fullName>
    </submittedName>
</protein>
<evidence type="ECO:0000256" key="1">
    <source>
        <dbReference type="ARBA" id="ARBA00004651"/>
    </source>
</evidence>
<evidence type="ECO:0000259" key="8">
    <source>
        <dbReference type="PROSITE" id="PS50850"/>
    </source>
</evidence>
<feature type="transmembrane region" description="Helical" evidence="7">
    <location>
        <begin position="383"/>
        <end position="406"/>
    </location>
</feature>
<evidence type="ECO:0000256" key="4">
    <source>
        <dbReference type="ARBA" id="ARBA00022692"/>
    </source>
</evidence>
<evidence type="ECO:0000256" key="3">
    <source>
        <dbReference type="ARBA" id="ARBA00022475"/>
    </source>
</evidence>
<dbReference type="CDD" id="cd06173">
    <property type="entry name" value="MFS_MefA_like"/>
    <property type="match status" value="1"/>
</dbReference>
<dbReference type="SUPFAM" id="SSF103473">
    <property type="entry name" value="MFS general substrate transporter"/>
    <property type="match status" value="1"/>
</dbReference>
<feature type="transmembrane region" description="Helical" evidence="7">
    <location>
        <begin position="301"/>
        <end position="317"/>
    </location>
</feature>
<dbReference type="InterPro" id="IPR010290">
    <property type="entry name" value="TM_effector"/>
</dbReference>
<comment type="caution">
    <text evidence="9">The sequence shown here is derived from an EMBL/GenBank/DDBJ whole genome shotgun (WGS) entry which is preliminary data.</text>
</comment>
<evidence type="ECO:0000313" key="10">
    <source>
        <dbReference type="Proteomes" id="UP001595906"/>
    </source>
</evidence>
<feature type="transmembrane region" description="Helical" evidence="7">
    <location>
        <begin position="185"/>
        <end position="202"/>
    </location>
</feature>
<feature type="transmembrane region" description="Helical" evidence="7">
    <location>
        <begin position="85"/>
        <end position="104"/>
    </location>
</feature>
<name>A0ABV8Q059_9BACT</name>
<reference evidence="10" key="1">
    <citation type="journal article" date="2019" name="Int. J. Syst. Evol. Microbiol.">
        <title>The Global Catalogue of Microorganisms (GCM) 10K type strain sequencing project: providing services to taxonomists for standard genome sequencing and annotation.</title>
        <authorList>
            <consortium name="The Broad Institute Genomics Platform"/>
            <consortium name="The Broad Institute Genome Sequencing Center for Infectious Disease"/>
            <person name="Wu L."/>
            <person name="Ma J."/>
        </authorList>
    </citation>
    <scope>NUCLEOTIDE SEQUENCE [LARGE SCALE GENOMIC DNA]</scope>
    <source>
        <strain evidence="10">CECT 8010</strain>
    </source>
</reference>
<dbReference type="RefSeq" id="WP_379014766.1">
    <property type="nucleotide sequence ID" value="NZ_JBHSDC010000027.1"/>
</dbReference>
<evidence type="ECO:0000256" key="7">
    <source>
        <dbReference type="SAM" id="Phobius"/>
    </source>
</evidence>
<evidence type="ECO:0000256" key="5">
    <source>
        <dbReference type="ARBA" id="ARBA00022989"/>
    </source>
</evidence>
<sequence length="416" mass="45290">MQEKQQQPYNAFAAIQIPEFRNFLIGRFTFIMGLRMLGTLVGWWVYELSNAPFAIGLIGLSEVIPAVSLSLYAGHIIDISDKRKLILKGVALYFLAVLVLLLLTTKFTSAHLTNHAIVFCIYIVIFFTGIFRSFTGPTFGAMVGSMVPRETLQNATTWSQTIWLSASVIGHATVGFLIAGIGNTGAISVVAVLAFIGFSFLFQLKPKPPMNKVGEKKTLDSVKEGLQYVFKTKEVLGALSLDLFAVLFGGAVAMIPVFAKDILKVGPVGFGWLNAASDIGSAIIIITLTLNPIRKQQGRKLMYAVAGFGLCIITFALSKMFWLSFAALMISGMLDGISVVTRGTILQLKTPENMRGRVMSVNSMFINSSNELGQFESGVMAKLMGVIPSVVFGGCMTILVVITTWFKAPALKEMEY</sequence>
<feature type="transmembrane region" description="Helical" evidence="7">
    <location>
        <begin position="270"/>
        <end position="289"/>
    </location>
</feature>
<keyword evidence="2" id="KW-0813">Transport</keyword>
<keyword evidence="5 7" id="KW-1133">Transmembrane helix</keyword>
<feature type="domain" description="Major facilitator superfamily (MFS) profile" evidence="8">
    <location>
        <begin position="1"/>
        <end position="209"/>
    </location>
</feature>
<evidence type="ECO:0000256" key="2">
    <source>
        <dbReference type="ARBA" id="ARBA00022448"/>
    </source>
</evidence>
<accession>A0ABV8Q059</accession>
<dbReference type="PROSITE" id="PS50850">
    <property type="entry name" value="MFS"/>
    <property type="match status" value="1"/>
</dbReference>
<feature type="transmembrane region" description="Helical" evidence="7">
    <location>
        <begin position="235"/>
        <end position="258"/>
    </location>
</feature>
<feature type="transmembrane region" description="Helical" evidence="7">
    <location>
        <begin position="52"/>
        <end position="73"/>
    </location>
</feature>
<evidence type="ECO:0000256" key="6">
    <source>
        <dbReference type="ARBA" id="ARBA00023136"/>
    </source>
</evidence>
<dbReference type="InterPro" id="IPR020846">
    <property type="entry name" value="MFS_dom"/>
</dbReference>
<dbReference type="Gene3D" id="1.20.1250.20">
    <property type="entry name" value="MFS general substrate transporter like domains"/>
    <property type="match status" value="1"/>
</dbReference>
<dbReference type="PANTHER" id="PTHR23513:SF9">
    <property type="entry name" value="ENTEROBACTIN EXPORTER ENTS"/>
    <property type="match status" value="1"/>
</dbReference>
<gene>
    <name evidence="9" type="ORF">ACFOW1_12830</name>
</gene>
<dbReference type="Pfam" id="PF05977">
    <property type="entry name" value="MFS_3"/>
    <property type="match status" value="1"/>
</dbReference>
<evidence type="ECO:0000313" key="9">
    <source>
        <dbReference type="EMBL" id="MFC4232778.1"/>
    </source>
</evidence>
<dbReference type="PANTHER" id="PTHR23513">
    <property type="entry name" value="INTEGRAL MEMBRANE EFFLUX PROTEIN-RELATED"/>
    <property type="match status" value="1"/>
</dbReference>
<dbReference type="EMBL" id="JBHSDC010000027">
    <property type="protein sequence ID" value="MFC4232778.1"/>
    <property type="molecule type" value="Genomic_DNA"/>
</dbReference>
<feature type="transmembrane region" description="Helical" evidence="7">
    <location>
        <begin position="24"/>
        <end position="46"/>
    </location>
</feature>
<keyword evidence="3" id="KW-1003">Cell membrane</keyword>
<keyword evidence="6 7" id="KW-0472">Membrane</keyword>
<feature type="transmembrane region" description="Helical" evidence="7">
    <location>
        <begin position="155"/>
        <end position="179"/>
    </location>
</feature>